<dbReference type="InterPro" id="IPR052165">
    <property type="entry name" value="Membrane_assoc_protease"/>
</dbReference>
<evidence type="ECO:0000256" key="5">
    <source>
        <dbReference type="SAM" id="Phobius"/>
    </source>
</evidence>
<evidence type="ECO:0000313" key="7">
    <source>
        <dbReference type="EMBL" id="GAA4315382.1"/>
    </source>
</evidence>
<keyword evidence="8" id="KW-1185">Reference proteome</keyword>
<evidence type="ECO:0000313" key="8">
    <source>
        <dbReference type="Proteomes" id="UP001501844"/>
    </source>
</evidence>
<evidence type="ECO:0000256" key="2">
    <source>
        <dbReference type="ARBA" id="ARBA00022692"/>
    </source>
</evidence>
<name>A0ABP8G1V3_9BACT</name>
<evidence type="ECO:0000256" key="1">
    <source>
        <dbReference type="ARBA" id="ARBA00004141"/>
    </source>
</evidence>
<evidence type="ECO:0000256" key="3">
    <source>
        <dbReference type="ARBA" id="ARBA00022989"/>
    </source>
</evidence>
<accession>A0ABP8G1V3</accession>
<dbReference type="Proteomes" id="UP001501844">
    <property type="component" value="Unassembled WGS sequence"/>
</dbReference>
<protein>
    <submittedName>
        <fullName evidence="7">NfeD family protein</fullName>
    </submittedName>
</protein>
<evidence type="ECO:0000256" key="4">
    <source>
        <dbReference type="ARBA" id="ARBA00023136"/>
    </source>
</evidence>
<feature type="transmembrane region" description="Helical" evidence="5">
    <location>
        <begin position="51"/>
        <end position="71"/>
    </location>
</feature>
<reference evidence="8" key="1">
    <citation type="journal article" date="2019" name="Int. J. Syst. Evol. Microbiol.">
        <title>The Global Catalogue of Microorganisms (GCM) 10K type strain sequencing project: providing services to taxonomists for standard genome sequencing and annotation.</title>
        <authorList>
            <consortium name="The Broad Institute Genomics Platform"/>
            <consortium name="The Broad Institute Genome Sequencing Center for Infectious Disease"/>
            <person name="Wu L."/>
            <person name="Ma J."/>
        </authorList>
    </citation>
    <scope>NUCLEOTIDE SEQUENCE [LARGE SCALE GENOMIC DNA]</scope>
    <source>
        <strain evidence="8">JCM 17917</strain>
    </source>
</reference>
<dbReference type="PANTHER" id="PTHR33507:SF3">
    <property type="entry name" value="INNER MEMBRANE PROTEIN YBBJ"/>
    <property type="match status" value="1"/>
</dbReference>
<feature type="transmembrane region" description="Helical" evidence="5">
    <location>
        <begin position="27"/>
        <end position="45"/>
    </location>
</feature>
<keyword evidence="2 5" id="KW-0812">Transmembrane</keyword>
<dbReference type="Gene3D" id="2.40.50.140">
    <property type="entry name" value="Nucleic acid-binding proteins"/>
    <property type="match status" value="1"/>
</dbReference>
<comment type="caution">
    <text evidence="7">The sequence shown here is derived from an EMBL/GenBank/DDBJ whole genome shotgun (WGS) entry which is preliminary data.</text>
</comment>
<proteinExistence type="predicted"/>
<gene>
    <name evidence="7" type="ORF">GCM10023183_35950</name>
</gene>
<feature type="domain" description="NfeD-like C-terminal" evidence="6">
    <location>
        <begin position="86"/>
        <end position="141"/>
    </location>
</feature>
<organism evidence="7 8">
    <name type="scientific">Nibribacter koreensis</name>
    <dbReference type="NCBI Taxonomy" id="1084519"/>
    <lineage>
        <taxon>Bacteria</taxon>
        <taxon>Pseudomonadati</taxon>
        <taxon>Bacteroidota</taxon>
        <taxon>Cytophagia</taxon>
        <taxon>Cytophagales</taxon>
        <taxon>Hymenobacteraceae</taxon>
        <taxon>Nibribacter</taxon>
    </lineage>
</organism>
<dbReference type="InterPro" id="IPR012340">
    <property type="entry name" value="NA-bd_OB-fold"/>
</dbReference>
<dbReference type="Pfam" id="PF01957">
    <property type="entry name" value="NfeD"/>
    <property type="match status" value="1"/>
</dbReference>
<evidence type="ECO:0000259" key="6">
    <source>
        <dbReference type="Pfam" id="PF01957"/>
    </source>
</evidence>
<keyword evidence="3 5" id="KW-1133">Transmembrane helix</keyword>
<feature type="transmembrane region" description="Helical" evidence="5">
    <location>
        <begin position="6"/>
        <end position="22"/>
    </location>
</feature>
<comment type="subcellular location">
    <subcellularLocation>
        <location evidence="1">Membrane</location>
        <topology evidence="1">Multi-pass membrane protein</topology>
    </subcellularLocation>
</comment>
<dbReference type="RefSeq" id="WP_345169346.1">
    <property type="nucleotide sequence ID" value="NZ_BAABGX010000003.1"/>
</dbReference>
<dbReference type="PANTHER" id="PTHR33507">
    <property type="entry name" value="INNER MEMBRANE PROTEIN YBBJ"/>
    <property type="match status" value="1"/>
</dbReference>
<dbReference type="EMBL" id="BAABGX010000003">
    <property type="protein sequence ID" value="GAA4315382.1"/>
    <property type="molecule type" value="Genomic_DNA"/>
</dbReference>
<sequence>MDISLWWLWFVAGILLIVGEMFTVSFYLLWLGIAAMVAAVFAYFFPETYWLPPLAASITGLMLIFFTKPLTARMRQAKGFKDPAQSMTNRLGEVVEPVTPTRLGIVKVGNDMWSASAQETLYPGQQVVVISQSSTVLQVQPLVENAQDRPRQESVW</sequence>
<dbReference type="SUPFAM" id="SSF141322">
    <property type="entry name" value="NfeD domain-like"/>
    <property type="match status" value="1"/>
</dbReference>
<keyword evidence="4 5" id="KW-0472">Membrane</keyword>
<dbReference type="InterPro" id="IPR002810">
    <property type="entry name" value="NfeD-like_C"/>
</dbReference>